<sequence length="33" mass="3698">MKSGKVKYAQPYPCLHKDVVSVTRTCGIQVTME</sequence>
<evidence type="ECO:0000313" key="1">
    <source>
        <dbReference type="EMBL" id="MBX64896.1"/>
    </source>
</evidence>
<organism evidence="1">
    <name type="scientific">Rhizophora mucronata</name>
    <name type="common">Asiatic mangrove</name>
    <dbReference type="NCBI Taxonomy" id="61149"/>
    <lineage>
        <taxon>Eukaryota</taxon>
        <taxon>Viridiplantae</taxon>
        <taxon>Streptophyta</taxon>
        <taxon>Embryophyta</taxon>
        <taxon>Tracheophyta</taxon>
        <taxon>Spermatophyta</taxon>
        <taxon>Magnoliopsida</taxon>
        <taxon>eudicotyledons</taxon>
        <taxon>Gunneridae</taxon>
        <taxon>Pentapetalae</taxon>
        <taxon>rosids</taxon>
        <taxon>fabids</taxon>
        <taxon>Malpighiales</taxon>
        <taxon>Rhizophoraceae</taxon>
        <taxon>Rhizophora</taxon>
    </lineage>
</organism>
<dbReference type="EMBL" id="GGEC01084412">
    <property type="protein sequence ID" value="MBX64896.1"/>
    <property type="molecule type" value="Transcribed_RNA"/>
</dbReference>
<reference evidence="1" key="1">
    <citation type="submission" date="2018-02" db="EMBL/GenBank/DDBJ databases">
        <title>Rhizophora mucronata_Transcriptome.</title>
        <authorList>
            <person name="Meera S.P."/>
            <person name="Sreeshan A."/>
            <person name="Augustine A."/>
        </authorList>
    </citation>
    <scope>NUCLEOTIDE SEQUENCE</scope>
    <source>
        <tissue evidence="1">Leaf</tissue>
    </source>
</reference>
<protein>
    <submittedName>
        <fullName evidence="1">Uncharacterized protein</fullName>
    </submittedName>
</protein>
<proteinExistence type="predicted"/>
<name>A0A2P2QCZ9_RHIMU</name>
<accession>A0A2P2QCZ9</accession>
<dbReference type="AlphaFoldDB" id="A0A2P2QCZ9"/>